<dbReference type="InterPro" id="IPR002559">
    <property type="entry name" value="Transposase_11"/>
</dbReference>
<dbReference type="EMBL" id="LAZR01030166">
    <property type="protein sequence ID" value="KKL57435.1"/>
    <property type="molecule type" value="Genomic_DNA"/>
</dbReference>
<dbReference type="GO" id="GO:0003677">
    <property type="term" value="F:DNA binding"/>
    <property type="evidence" value="ECO:0007669"/>
    <property type="project" value="InterPro"/>
</dbReference>
<reference evidence="2" key="1">
    <citation type="journal article" date="2015" name="Nature">
        <title>Complex archaea that bridge the gap between prokaryotes and eukaryotes.</title>
        <authorList>
            <person name="Spang A."/>
            <person name="Saw J.H."/>
            <person name="Jorgensen S.L."/>
            <person name="Zaremba-Niedzwiedzka K."/>
            <person name="Martijn J."/>
            <person name="Lind A.E."/>
            <person name="van Eijk R."/>
            <person name="Schleper C."/>
            <person name="Guy L."/>
            <person name="Ettema T.J."/>
        </authorList>
    </citation>
    <scope>NUCLEOTIDE SEQUENCE</scope>
</reference>
<protein>
    <recommendedName>
        <fullName evidence="1">Transposase IS4-like domain-containing protein</fullName>
    </recommendedName>
</protein>
<dbReference type="GO" id="GO:0004803">
    <property type="term" value="F:transposase activity"/>
    <property type="evidence" value="ECO:0007669"/>
    <property type="project" value="InterPro"/>
</dbReference>
<organism evidence="2">
    <name type="scientific">marine sediment metagenome</name>
    <dbReference type="NCBI Taxonomy" id="412755"/>
    <lineage>
        <taxon>unclassified sequences</taxon>
        <taxon>metagenomes</taxon>
        <taxon>ecological metagenomes</taxon>
    </lineage>
</organism>
<sequence length="391" mass="44645">MASSRTHTLTAAARFSGSSKSRFHSFLKNNSDKAVYTLGELSKKQARQFFKTNKGLSTDKLPWNIAICVDATILNRSSLHTENSKRFNHGKGFVVGHQWTNIVLHINDKVIPLPPIAFYTKKYCRQNGIEYQTENTRVAEYLSQLSLEEYIGPHAPEKVVVLADSGYDDQKIQKAIAGKKWKFIIALKSTRGVKTERIFSTTKKTENWKSVTVTFKNNRKTGWRTIRAPKNGGKKKRMEFRVRQITGYLKNFGKAQLICSQFKTKSNKGKRKHLACNDLKATPRQIVIGYRLRWAIEIFHKEIKMFLGFEDVSAKYFSSVMSHVHWVYCAYILLNSSLPGFPIGVKSMAEKQLMVDKIIEKKGLFAVNQLLTQAKGAQRLKAHIQKALYVC</sequence>
<dbReference type="AlphaFoldDB" id="A0A0F9FJL2"/>
<name>A0A0F9FJL2_9ZZZZ</name>
<dbReference type="SUPFAM" id="SSF53098">
    <property type="entry name" value="Ribonuclease H-like"/>
    <property type="match status" value="1"/>
</dbReference>
<accession>A0A0F9FJL2</accession>
<dbReference type="GO" id="GO:0006313">
    <property type="term" value="P:DNA transposition"/>
    <property type="evidence" value="ECO:0007669"/>
    <property type="project" value="InterPro"/>
</dbReference>
<dbReference type="Gene3D" id="3.90.350.10">
    <property type="entry name" value="Transposase Inhibitor Protein From Tn5, Chain A, domain 1"/>
    <property type="match status" value="1"/>
</dbReference>
<proteinExistence type="predicted"/>
<gene>
    <name evidence="2" type="ORF">LCGC14_2235440</name>
</gene>
<feature type="domain" description="Transposase IS4-like" evidence="1">
    <location>
        <begin position="154"/>
        <end position="333"/>
    </location>
</feature>
<evidence type="ECO:0000259" key="1">
    <source>
        <dbReference type="Pfam" id="PF01609"/>
    </source>
</evidence>
<evidence type="ECO:0000313" key="2">
    <source>
        <dbReference type="EMBL" id="KKL57435.1"/>
    </source>
</evidence>
<comment type="caution">
    <text evidence="2">The sequence shown here is derived from an EMBL/GenBank/DDBJ whole genome shotgun (WGS) entry which is preliminary data.</text>
</comment>
<dbReference type="Pfam" id="PF01609">
    <property type="entry name" value="DDE_Tnp_1"/>
    <property type="match status" value="1"/>
</dbReference>
<dbReference type="InterPro" id="IPR012337">
    <property type="entry name" value="RNaseH-like_sf"/>
</dbReference>
<feature type="non-terminal residue" evidence="2">
    <location>
        <position position="391"/>
    </location>
</feature>